<keyword evidence="3" id="KW-1185">Reference proteome</keyword>
<evidence type="ECO:0000313" key="2">
    <source>
        <dbReference type="EMBL" id="QBH95986.1"/>
    </source>
</evidence>
<evidence type="ECO:0000313" key="3">
    <source>
        <dbReference type="Proteomes" id="UP000293154"/>
    </source>
</evidence>
<dbReference type="OrthoDB" id="9813502at2"/>
<proteinExistence type="predicted"/>
<accession>A0A411WII2</accession>
<sequence length="385" mass="43243">MPTLNAAELGYAFTLKPEEAIQYFESKGYVIGFNWHDVEADAHARAFTVAGVMKLDVLEDIETALNESLKNGETYEEFKKNLLPTLEQKGWIGKGLVSDPETGELQGKQLTPRRLKTIFDTNNATNYNAGRYVQQMGDVANRPYWERVEVMDNRTRASCTAVHGFTARYDDPVWNFLYPPGGFGCRGRVRARSEADVTQYNLTVQSSDDRLVEVEQPYGNTTIQSTGLRLTSNKVYVPDPGFGFNPGKVAWQPNLEKYDYQPARQYVSRSLAGPDFARGLNNVSSLAPQQQYPVGVLSPEQMKVTGMQQQTVTVAAPQMQQFAAQDMTRADYIWVQSVIDEPDQVISTGTDVKFYRKNGNQWDVATVINNLLMDFTRVNSPEPGK</sequence>
<dbReference type="Proteomes" id="UP000293154">
    <property type="component" value="Chromosome"/>
</dbReference>
<name>A0A411WII2_9GAMM</name>
<dbReference type="EMBL" id="CP034752">
    <property type="protein sequence ID" value="QBH95986.1"/>
    <property type="molecule type" value="Genomic_DNA"/>
</dbReference>
<dbReference type="Pfam" id="PF04233">
    <property type="entry name" value="Phage_Mu_F"/>
    <property type="match status" value="1"/>
</dbReference>
<dbReference type="KEGG" id="prag:EKN56_05965"/>
<gene>
    <name evidence="2" type="ORF">EKN56_05965</name>
</gene>
<organism evidence="2 3">
    <name type="scientific">Limnobaculum zhutongyuii</name>
    <dbReference type="NCBI Taxonomy" id="2498113"/>
    <lineage>
        <taxon>Bacteria</taxon>
        <taxon>Pseudomonadati</taxon>
        <taxon>Pseudomonadota</taxon>
        <taxon>Gammaproteobacteria</taxon>
        <taxon>Enterobacterales</taxon>
        <taxon>Budviciaceae</taxon>
        <taxon>Limnobaculum</taxon>
    </lineage>
</organism>
<feature type="domain" description="Phage head morphogenesis" evidence="1">
    <location>
        <begin position="60"/>
        <end position="189"/>
    </location>
</feature>
<dbReference type="NCBIfam" id="TIGR01641">
    <property type="entry name" value="phageSPP1_gp7"/>
    <property type="match status" value="1"/>
</dbReference>
<dbReference type="RefSeq" id="WP_130590966.1">
    <property type="nucleotide sequence ID" value="NZ_CP034752.1"/>
</dbReference>
<evidence type="ECO:0000259" key="1">
    <source>
        <dbReference type="Pfam" id="PF04233"/>
    </source>
</evidence>
<dbReference type="AlphaFoldDB" id="A0A411WII2"/>
<dbReference type="InterPro" id="IPR006528">
    <property type="entry name" value="Phage_head_morphogenesis_dom"/>
</dbReference>
<reference evidence="2 3" key="1">
    <citation type="submission" date="2019-03" db="EMBL/GenBank/DDBJ databases">
        <title>Pragia sp. nov. isolated from the gut tract of Carduelis flavirostris.</title>
        <authorList>
            <person name="Ge Y."/>
        </authorList>
    </citation>
    <scope>NUCLEOTIDE SEQUENCE [LARGE SCALE GENOMIC DNA]</scope>
    <source>
        <strain evidence="2 3">CF-458</strain>
    </source>
</reference>
<protein>
    <submittedName>
        <fullName evidence="2">Phage head morphogenesis protein</fullName>
    </submittedName>
</protein>